<evidence type="ECO:0000256" key="3">
    <source>
        <dbReference type="ARBA" id="ARBA00022827"/>
    </source>
</evidence>
<comment type="cofactor">
    <cofactor evidence="1">
        <name>FAD</name>
        <dbReference type="ChEBI" id="CHEBI:57692"/>
    </cofactor>
</comment>
<evidence type="ECO:0000259" key="5">
    <source>
        <dbReference type="Pfam" id="PF22780"/>
    </source>
</evidence>
<feature type="domain" description="RsdA/BaiN/AoA(So)-like insert" evidence="5">
    <location>
        <begin position="212"/>
        <end position="381"/>
    </location>
</feature>
<evidence type="ECO:0008006" key="8">
    <source>
        <dbReference type="Google" id="ProtNLM"/>
    </source>
</evidence>
<dbReference type="Gene3D" id="1.10.8.260">
    <property type="entry name" value="HI0933 insert domain-like"/>
    <property type="match status" value="1"/>
</dbReference>
<evidence type="ECO:0000313" key="6">
    <source>
        <dbReference type="EMBL" id="SER53628.1"/>
    </source>
</evidence>
<dbReference type="InterPro" id="IPR023166">
    <property type="entry name" value="BaiN-like_dom_sf"/>
</dbReference>
<dbReference type="InterPro" id="IPR036188">
    <property type="entry name" value="FAD/NAD-bd_sf"/>
</dbReference>
<dbReference type="Pfam" id="PF03486">
    <property type="entry name" value="HI0933_like"/>
    <property type="match status" value="1"/>
</dbReference>
<dbReference type="AlphaFoldDB" id="A0A1H9PZQ8"/>
<proteinExistence type="predicted"/>
<dbReference type="InterPro" id="IPR055178">
    <property type="entry name" value="RsdA/BaiN/AoA(So)-like_dom"/>
</dbReference>
<keyword evidence="7" id="KW-1185">Reference proteome</keyword>
<dbReference type="InterPro" id="IPR004792">
    <property type="entry name" value="BaiN-like"/>
</dbReference>
<dbReference type="Pfam" id="PF22780">
    <property type="entry name" value="HI0933_like_1st"/>
    <property type="match status" value="1"/>
</dbReference>
<dbReference type="RefSeq" id="WP_074730349.1">
    <property type="nucleotide sequence ID" value="NZ_FOGW01000005.1"/>
</dbReference>
<dbReference type="Gene3D" id="3.50.50.60">
    <property type="entry name" value="FAD/NAD(P)-binding domain"/>
    <property type="match status" value="1"/>
</dbReference>
<dbReference type="SUPFAM" id="SSF160996">
    <property type="entry name" value="HI0933 insert domain-like"/>
    <property type="match status" value="1"/>
</dbReference>
<gene>
    <name evidence="6" type="ORF">SAMN02910429_00388</name>
</gene>
<dbReference type="NCBIfam" id="TIGR00275">
    <property type="entry name" value="aminoacetone oxidase family FAD-binding enzyme"/>
    <property type="match status" value="1"/>
</dbReference>
<keyword evidence="3" id="KW-0274">FAD</keyword>
<organism evidence="6 7">
    <name type="scientific">Lachnobacterium bovis</name>
    <dbReference type="NCBI Taxonomy" id="140626"/>
    <lineage>
        <taxon>Bacteria</taxon>
        <taxon>Bacillati</taxon>
        <taxon>Bacillota</taxon>
        <taxon>Clostridia</taxon>
        <taxon>Lachnospirales</taxon>
        <taxon>Lachnospiraceae</taxon>
        <taxon>Lachnobacterium</taxon>
    </lineage>
</organism>
<dbReference type="Proteomes" id="UP000182471">
    <property type="component" value="Unassembled WGS sequence"/>
</dbReference>
<dbReference type="Gene3D" id="2.40.30.10">
    <property type="entry name" value="Translation factors"/>
    <property type="match status" value="1"/>
</dbReference>
<dbReference type="EMBL" id="FOGW01000005">
    <property type="protein sequence ID" value="SER53628.1"/>
    <property type="molecule type" value="Genomic_DNA"/>
</dbReference>
<sequence>MKYDVIVIGAGASGVMSAITAARQNKSVLLLEKENKIGKKIYATGNGKCNFTNDYMKKECFFGNEELINNMFDNFSKQDTINFFNELGILSYEKNGYYYPNSNQASSIVTALELELMRLGVDICLNSIISFVTLQKSDNKYIVTGKTLQFENSDSKNKKKKNDIIINEIPFKHESSNLIFSTGLLASPKLGSDGSIFKIIKNLNHTFTPIAPVLCGFYCKGNAFKKMAGVRIKSKISIIDKNNVKREDTGEIQITEYGISGIPVFQVSHCISELLLKKQNVIGQIDFLPDFPSDKLRDLLLANIKILPEKKEFKYILNGILPDKLWNEVFNNVNLDSSFTKKGIKKRELPFDEFINNMIDKLEKSIKHYSITIEKSRGYDFSQACLGGINSNEINTKTLESKIYKNLYFTGELLDVDGICGGYNLQWAWASGYIVGKNIK</sequence>
<protein>
    <recommendedName>
        <fullName evidence="8">Flavoprotein, HI0933 family</fullName>
    </recommendedName>
</protein>
<accession>A0A1H9PZQ8</accession>
<name>A0A1H9PZQ8_9FIRM</name>
<evidence type="ECO:0000259" key="4">
    <source>
        <dbReference type="Pfam" id="PF03486"/>
    </source>
</evidence>
<reference evidence="7" key="1">
    <citation type="submission" date="2016-10" db="EMBL/GenBank/DDBJ databases">
        <authorList>
            <person name="Varghese N."/>
            <person name="Submissions S."/>
        </authorList>
    </citation>
    <scope>NUCLEOTIDE SEQUENCE [LARGE SCALE GENOMIC DNA]</scope>
    <source>
        <strain evidence="7">S1b</strain>
    </source>
</reference>
<evidence type="ECO:0000256" key="1">
    <source>
        <dbReference type="ARBA" id="ARBA00001974"/>
    </source>
</evidence>
<dbReference type="SUPFAM" id="SSF51905">
    <property type="entry name" value="FAD/NAD(P)-binding domain"/>
    <property type="match status" value="1"/>
</dbReference>
<evidence type="ECO:0000256" key="2">
    <source>
        <dbReference type="ARBA" id="ARBA00022630"/>
    </source>
</evidence>
<keyword evidence="2" id="KW-0285">Flavoprotein</keyword>
<dbReference type="PANTHER" id="PTHR42887:SF2">
    <property type="entry name" value="OS12G0638800 PROTEIN"/>
    <property type="match status" value="1"/>
</dbReference>
<evidence type="ECO:0000313" key="7">
    <source>
        <dbReference type="Proteomes" id="UP000182471"/>
    </source>
</evidence>
<feature type="domain" description="RsdA/BaiN/AoA(So)-like Rossmann fold-like" evidence="4">
    <location>
        <begin position="4"/>
        <end position="437"/>
    </location>
</feature>
<dbReference type="InterPro" id="IPR057661">
    <property type="entry name" value="RsdA/BaiN/AoA(So)_Rossmann"/>
</dbReference>
<dbReference type="PANTHER" id="PTHR42887">
    <property type="entry name" value="OS12G0638800 PROTEIN"/>
    <property type="match status" value="1"/>
</dbReference>